<proteinExistence type="predicted"/>
<dbReference type="PANTHER" id="PTHR33395">
    <property type="entry name" value="TRANSCRIPTASE, PUTATIVE-RELATED-RELATED"/>
    <property type="match status" value="1"/>
</dbReference>
<evidence type="ECO:0000313" key="1">
    <source>
        <dbReference type="EMBL" id="CAH1108249.1"/>
    </source>
</evidence>
<reference evidence="1" key="1">
    <citation type="submission" date="2022-01" db="EMBL/GenBank/DDBJ databases">
        <authorList>
            <person name="King R."/>
        </authorList>
    </citation>
    <scope>NUCLEOTIDE SEQUENCE</scope>
</reference>
<evidence type="ECO:0008006" key="3">
    <source>
        <dbReference type="Google" id="ProtNLM"/>
    </source>
</evidence>
<organism evidence="1 2">
    <name type="scientific">Psylliodes chrysocephalus</name>
    <dbReference type="NCBI Taxonomy" id="3402493"/>
    <lineage>
        <taxon>Eukaryota</taxon>
        <taxon>Metazoa</taxon>
        <taxon>Ecdysozoa</taxon>
        <taxon>Arthropoda</taxon>
        <taxon>Hexapoda</taxon>
        <taxon>Insecta</taxon>
        <taxon>Pterygota</taxon>
        <taxon>Neoptera</taxon>
        <taxon>Endopterygota</taxon>
        <taxon>Coleoptera</taxon>
        <taxon>Polyphaga</taxon>
        <taxon>Cucujiformia</taxon>
        <taxon>Chrysomeloidea</taxon>
        <taxon>Chrysomelidae</taxon>
        <taxon>Galerucinae</taxon>
        <taxon>Alticini</taxon>
        <taxon>Psylliodes</taxon>
    </lineage>
</organism>
<dbReference type="OrthoDB" id="6767430at2759"/>
<sequence>MFLPHITEEDVSSAISKLKFSTACGFDEISSILLKKCKTPILLPLTYLINISFQSRIFPKSLKRTIILPLFKKDNPNDICNYPPISLLSTFSKIYEIIMYHNLSNFLPGMV</sequence>
<dbReference type="PANTHER" id="PTHR33395:SF22">
    <property type="entry name" value="REVERSE TRANSCRIPTASE DOMAIN-CONTAINING PROTEIN"/>
    <property type="match status" value="1"/>
</dbReference>
<gene>
    <name evidence="1" type="ORF">PSYICH_LOCUS8974</name>
</gene>
<dbReference type="AlphaFoldDB" id="A0A9P0D0F0"/>
<evidence type="ECO:0000313" key="2">
    <source>
        <dbReference type="Proteomes" id="UP001153636"/>
    </source>
</evidence>
<dbReference type="EMBL" id="OV651815">
    <property type="protein sequence ID" value="CAH1108249.1"/>
    <property type="molecule type" value="Genomic_DNA"/>
</dbReference>
<dbReference type="Proteomes" id="UP001153636">
    <property type="component" value="Chromosome 3"/>
</dbReference>
<accession>A0A9P0D0F0</accession>
<keyword evidence="2" id="KW-1185">Reference proteome</keyword>
<protein>
    <recommendedName>
        <fullName evidence="3">Reverse transcriptase domain-containing protein</fullName>
    </recommendedName>
</protein>
<name>A0A9P0D0F0_9CUCU</name>